<evidence type="ECO:0000256" key="2">
    <source>
        <dbReference type="ARBA" id="ARBA00022679"/>
    </source>
</evidence>
<accession>A0A3P1SX01</accession>
<dbReference type="PANTHER" id="PTHR43363">
    <property type="entry name" value="HYPOXANTHINE PHOSPHORIBOSYLTRANSFERASE"/>
    <property type="match status" value="1"/>
</dbReference>
<name>A0A3P1SX01_9GAMM</name>
<keyword evidence="5" id="KW-1185">Reference proteome</keyword>
<dbReference type="SUPFAM" id="SSF53271">
    <property type="entry name" value="PRTase-like"/>
    <property type="match status" value="1"/>
</dbReference>
<proteinExistence type="predicted"/>
<dbReference type="InterPro" id="IPR000836">
    <property type="entry name" value="PRTase_dom"/>
</dbReference>
<sequence length="191" mass="21703">MEKQFITEQALINDSFRLGAQIFEAGYRPDFIVGIWRGGSTVGIYVQECLQYLGVKTDHISIRTSYRGLPSYQSMIDGENSIKVHGLKYLIENLNRDDKLLIVDDVFGSGHSISAVIEQMSQRLRLNMPTDVKVAVPWFKPTENRTEREPDFFVNTSENWLVLPYEMVGLTEAEIHDNKAGLESIMATVKV</sequence>
<keyword evidence="1 4" id="KW-0328">Glycosyltransferase</keyword>
<dbReference type="GO" id="GO:0016757">
    <property type="term" value="F:glycosyltransferase activity"/>
    <property type="evidence" value="ECO:0007669"/>
    <property type="project" value="UniProtKB-KW"/>
</dbReference>
<dbReference type="CDD" id="cd06223">
    <property type="entry name" value="PRTases_typeI"/>
    <property type="match status" value="1"/>
</dbReference>
<dbReference type="InterPro" id="IPR029057">
    <property type="entry name" value="PRTase-like"/>
</dbReference>
<dbReference type="Pfam" id="PF00156">
    <property type="entry name" value="Pribosyltran"/>
    <property type="match status" value="1"/>
</dbReference>
<evidence type="ECO:0000313" key="5">
    <source>
        <dbReference type="Proteomes" id="UP000267535"/>
    </source>
</evidence>
<dbReference type="PANTHER" id="PTHR43363:SF1">
    <property type="entry name" value="HYPOXANTHINE-GUANINE PHOSPHORIBOSYLTRANSFERASE"/>
    <property type="match status" value="1"/>
</dbReference>
<evidence type="ECO:0000259" key="3">
    <source>
        <dbReference type="Pfam" id="PF00156"/>
    </source>
</evidence>
<protein>
    <submittedName>
        <fullName evidence="4">Hypoxanthine phosphoribosyltransferase</fullName>
    </submittedName>
</protein>
<dbReference type="Gene3D" id="3.40.50.2020">
    <property type="match status" value="1"/>
</dbReference>
<evidence type="ECO:0000256" key="1">
    <source>
        <dbReference type="ARBA" id="ARBA00022676"/>
    </source>
</evidence>
<evidence type="ECO:0000313" key="4">
    <source>
        <dbReference type="EMBL" id="RRD01654.1"/>
    </source>
</evidence>
<dbReference type="EMBL" id="RQXV01000001">
    <property type="protein sequence ID" value="RRD01654.1"/>
    <property type="molecule type" value="Genomic_DNA"/>
</dbReference>
<keyword evidence="2 4" id="KW-0808">Transferase</keyword>
<reference evidence="4 5" key="1">
    <citation type="submission" date="2018-11" db="EMBL/GenBank/DDBJ databases">
        <title>The draft genome sequence of Amphritea balenae JAMM 1525T.</title>
        <authorList>
            <person name="Fang Z."/>
            <person name="Zhang Y."/>
            <person name="Han X."/>
        </authorList>
    </citation>
    <scope>NUCLEOTIDE SEQUENCE [LARGE SCALE GENOMIC DNA]</scope>
    <source>
        <strain evidence="4 5">JAMM 1525</strain>
    </source>
</reference>
<comment type="caution">
    <text evidence="4">The sequence shown here is derived from an EMBL/GenBank/DDBJ whole genome shotgun (WGS) entry which is preliminary data.</text>
</comment>
<dbReference type="RefSeq" id="WP_124924727.1">
    <property type="nucleotide sequence ID" value="NZ_BMOH01000001.1"/>
</dbReference>
<organism evidence="4 5">
    <name type="scientific">Amphritea balenae</name>
    <dbReference type="NCBI Taxonomy" id="452629"/>
    <lineage>
        <taxon>Bacteria</taxon>
        <taxon>Pseudomonadati</taxon>
        <taxon>Pseudomonadota</taxon>
        <taxon>Gammaproteobacteria</taxon>
        <taxon>Oceanospirillales</taxon>
        <taxon>Oceanospirillaceae</taxon>
        <taxon>Amphritea</taxon>
    </lineage>
</organism>
<dbReference type="AlphaFoldDB" id="A0A3P1SX01"/>
<dbReference type="OrthoDB" id="199120at2"/>
<feature type="domain" description="Phosphoribosyltransferase" evidence="3">
    <location>
        <begin position="9"/>
        <end position="163"/>
    </location>
</feature>
<gene>
    <name evidence="4" type="ORF">EHS89_03615</name>
</gene>
<dbReference type="Proteomes" id="UP000267535">
    <property type="component" value="Unassembled WGS sequence"/>
</dbReference>